<reference evidence="3 4" key="1">
    <citation type="submission" date="2019-09" db="EMBL/GenBank/DDBJ databases">
        <title>A chromosome-level genome assembly of the Chinese tupelo Nyssa sinensis.</title>
        <authorList>
            <person name="Yang X."/>
            <person name="Kang M."/>
            <person name="Yang Y."/>
            <person name="Xiong H."/>
            <person name="Wang M."/>
            <person name="Zhang Z."/>
            <person name="Wang Z."/>
            <person name="Wu H."/>
            <person name="Ma T."/>
            <person name="Liu J."/>
            <person name="Xi Z."/>
        </authorList>
    </citation>
    <scope>NUCLEOTIDE SEQUENCE [LARGE SCALE GENOMIC DNA]</scope>
    <source>
        <strain evidence="3">J267</strain>
        <tissue evidence="3">Leaf</tissue>
    </source>
</reference>
<dbReference type="Pfam" id="PF26524">
    <property type="entry name" value="ARM_7"/>
    <property type="match status" value="1"/>
</dbReference>
<feature type="region of interest" description="Disordered" evidence="1">
    <location>
        <begin position="226"/>
        <end position="251"/>
    </location>
</feature>
<dbReference type="InterPro" id="IPR058868">
    <property type="entry name" value="ARM_7"/>
</dbReference>
<feature type="compositionally biased region" description="Basic and acidic residues" evidence="1">
    <location>
        <begin position="237"/>
        <end position="251"/>
    </location>
</feature>
<dbReference type="Proteomes" id="UP000325577">
    <property type="component" value="Linkage Group LG2"/>
</dbReference>
<feature type="domain" description="ARM repeat N-terminal plant" evidence="2">
    <location>
        <begin position="5"/>
        <end position="131"/>
    </location>
</feature>
<gene>
    <name evidence="3" type="ORF">F0562_006315</name>
</gene>
<evidence type="ECO:0000313" key="3">
    <source>
        <dbReference type="EMBL" id="KAA8531606.1"/>
    </source>
</evidence>
<evidence type="ECO:0000259" key="2">
    <source>
        <dbReference type="Pfam" id="PF26524"/>
    </source>
</evidence>
<evidence type="ECO:0000256" key="1">
    <source>
        <dbReference type="SAM" id="MobiDB-lite"/>
    </source>
</evidence>
<evidence type="ECO:0000313" key="4">
    <source>
        <dbReference type="Proteomes" id="UP000325577"/>
    </source>
</evidence>
<dbReference type="OrthoDB" id="1721358at2759"/>
<dbReference type="AlphaFoldDB" id="A0A5J5APF4"/>
<organism evidence="3 4">
    <name type="scientific">Nyssa sinensis</name>
    <dbReference type="NCBI Taxonomy" id="561372"/>
    <lineage>
        <taxon>Eukaryota</taxon>
        <taxon>Viridiplantae</taxon>
        <taxon>Streptophyta</taxon>
        <taxon>Embryophyta</taxon>
        <taxon>Tracheophyta</taxon>
        <taxon>Spermatophyta</taxon>
        <taxon>Magnoliopsida</taxon>
        <taxon>eudicotyledons</taxon>
        <taxon>Gunneridae</taxon>
        <taxon>Pentapetalae</taxon>
        <taxon>asterids</taxon>
        <taxon>Cornales</taxon>
        <taxon>Nyssaceae</taxon>
        <taxon>Nyssa</taxon>
    </lineage>
</organism>
<accession>A0A5J5APF4</accession>
<dbReference type="PANTHER" id="PTHR46578">
    <property type="entry name" value="ARM-REPEAT/TETRATRICOPEPTIDE REPEAT (TPR)-LIKE PROTEIN"/>
    <property type="match status" value="1"/>
</dbReference>
<keyword evidence="4" id="KW-1185">Reference proteome</keyword>
<protein>
    <recommendedName>
        <fullName evidence="2">ARM repeat N-terminal plant domain-containing protein</fullName>
    </recommendedName>
</protein>
<dbReference type="EMBL" id="CM018043">
    <property type="protein sequence ID" value="KAA8531606.1"/>
    <property type="molecule type" value="Genomic_DNA"/>
</dbReference>
<proteinExistence type="predicted"/>
<sequence>MPTDDTCTNGSCLFCSINEPDPSLRKARIARCFKEMPVGDDQEHVLALSGLWNTAMNQPDDPEFPSLGIFQCMAKLIDRGVSDKDWLFRDQNIYIPYYAAHVIGSYTMNKSQFADMAIKSGVKLPLMELTEREPELVISDATRALCLSSQASPHGKSLWRRSQAYEMKGLAKESLMDCLKFVNGRVNLEKTKHVKIPYYAVRMINKQMNATWLFAAAKSKRYDDHKEARKSMGQHQVDSEMRTAVEEGSHW</sequence>
<dbReference type="PANTHER" id="PTHR46578:SF4">
    <property type="entry name" value="ARM-REPEAT_TETRATRICOPEPTIDE REPEAT (TPR)-LIKE PROTEIN"/>
    <property type="match status" value="1"/>
</dbReference>
<name>A0A5J5APF4_9ASTE</name>